<organism evidence="4 5">
    <name type="scientific">Pomacea canaliculata</name>
    <name type="common">Golden apple snail</name>
    <dbReference type="NCBI Taxonomy" id="400727"/>
    <lineage>
        <taxon>Eukaryota</taxon>
        <taxon>Metazoa</taxon>
        <taxon>Spiralia</taxon>
        <taxon>Lophotrochozoa</taxon>
        <taxon>Mollusca</taxon>
        <taxon>Gastropoda</taxon>
        <taxon>Caenogastropoda</taxon>
        <taxon>Architaenioglossa</taxon>
        <taxon>Ampullarioidea</taxon>
        <taxon>Ampullariidae</taxon>
        <taxon>Pomacea</taxon>
    </lineage>
</organism>
<accession>A0A2T7PJA0</accession>
<evidence type="ECO:0000313" key="4">
    <source>
        <dbReference type="EMBL" id="PVD33494.1"/>
    </source>
</evidence>
<dbReference type="PRINTS" id="PR01415">
    <property type="entry name" value="ANKYRIN"/>
</dbReference>
<dbReference type="AlphaFoldDB" id="A0A2T7PJA0"/>
<dbReference type="InterPro" id="IPR002110">
    <property type="entry name" value="Ankyrin_rpt"/>
</dbReference>
<dbReference type="Pfam" id="PF00023">
    <property type="entry name" value="Ank"/>
    <property type="match status" value="1"/>
</dbReference>
<feature type="repeat" description="ANK" evidence="3">
    <location>
        <begin position="9"/>
        <end position="41"/>
    </location>
</feature>
<keyword evidence="5" id="KW-1185">Reference proteome</keyword>
<gene>
    <name evidence="4" type="ORF">C0Q70_04750</name>
</gene>
<dbReference type="InterPro" id="IPR036770">
    <property type="entry name" value="Ankyrin_rpt-contain_sf"/>
</dbReference>
<dbReference type="SMART" id="SM00248">
    <property type="entry name" value="ANK"/>
    <property type="match status" value="9"/>
</dbReference>
<dbReference type="STRING" id="400727.A0A2T7PJA0"/>
<keyword evidence="1" id="KW-0677">Repeat</keyword>
<dbReference type="OrthoDB" id="626167at2759"/>
<comment type="caution">
    <text evidence="4">The sequence shown here is derived from an EMBL/GenBank/DDBJ whole genome shotgun (WGS) entry which is preliminary data.</text>
</comment>
<evidence type="ECO:0000256" key="2">
    <source>
        <dbReference type="ARBA" id="ARBA00023043"/>
    </source>
</evidence>
<evidence type="ECO:0000256" key="1">
    <source>
        <dbReference type="ARBA" id="ARBA00022737"/>
    </source>
</evidence>
<keyword evidence="2 3" id="KW-0040">ANK repeat</keyword>
<proteinExistence type="predicted"/>
<dbReference type="EMBL" id="PZQS01000003">
    <property type="protein sequence ID" value="PVD33494.1"/>
    <property type="molecule type" value="Genomic_DNA"/>
</dbReference>
<sequence>MDLEGKCPKGNTPLHLAAKCDNWEVVRHLLLQGASIHSPDSEGVFVIQRLAMYSDYHERHRDILKHLIKIGADLKVRCTNGDSLLHLGAKANNWLFVFHIILEKISLDLDELDSDGFNILHRLAQDDKGSEWVEEFFMFGVNLDTPCSNGDTCLLLAAKRENWTFVFFVLRQIEKYLCLRFQNVSSKALHKKSPAGSHSARVTAKTNVDTRDRTYTAWCKYETKGSPGKHTPPSCCTASELGHGQDFVQCGAQVNELDPGGYTVLHRLAKTENPSQSFLSLLIEKGVRCDIMSAQGETICEIIAENENWEMMKILLTHGLSVDAEDRDGNTSDSPRSTRRQRWVHCAAEIITNALVRMSVSVPGLVDKGVDINTISTHGESALELAVKSSNWPVVDFLLSKGAQKRRKAYYLGDSTSPCVSRLEVFNTLVEHKADVNIRCPENKTALQIAACKDDWKTVGVLVKVGAVCELTQAEKQSALETLHCLSWKDLEDHTLQRLVECITNEASYTKTSLEKNKHDDRSTALRRCVENSKWRMAKALVECGAEVTDKKDDEPLLQIMVSTYSPNDHAPWTSLLDLLLAKGLDINAGLQDGCSVLFHRETIASLMSEDKDAPCLCEILLERGADLLVVNSDGYTLLRVVLDFSQRHTLNALKKLLPTGVTTHQTRLTKAALPSRRTLSKKIASPIEILIQGHNLCAARLLIESGSSSNAEIFRLNTEYQVELAGQADTDDNVKELLEVLNMAAVNLAH</sequence>
<feature type="repeat" description="ANK" evidence="3">
    <location>
        <begin position="378"/>
        <end position="404"/>
    </location>
</feature>
<dbReference type="Gene3D" id="1.25.40.20">
    <property type="entry name" value="Ankyrin repeat-containing domain"/>
    <property type="match status" value="4"/>
</dbReference>
<dbReference type="PANTHER" id="PTHR24198:SF165">
    <property type="entry name" value="ANKYRIN REPEAT-CONTAINING PROTEIN-RELATED"/>
    <property type="match status" value="1"/>
</dbReference>
<name>A0A2T7PJA0_POMCA</name>
<evidence type="ECO:0000313" key="5">
    <source>
        <dbReference type="Proteomes" id="UP000245119"/>
    </source>
</evidence>
<dbReference type="SUPFAM" id="SSF48403">
    <property type="entry name" value="Ankyrin repeat"/>
    <property type="match status" value="2"/>
</dbReference>
<evidence type="ECO:0000256" key="3">
    <source>
        <dbReference type="PROSITE-ProRule" id="PRU00023"/>
    </source>
</evidence>
<dbReference type="PROSITE" id="PS50297">
    <property type="entry name" value="ANK_REP_REGION"/>
    <property type="match status" value="2"/>
</dbReference>
<protein>
    <submittedName>
        <fullName evidence="4">Uncharacterized protein</fullName>
    </submittedName>
</protein>
<dbReference type="PROSITE" id="PS50088">
    <property type="entry name" value="ANK_REPEAT"/>
    <property type="match status" value="2"/>
</dbReference>
<dbReference type="Proteomes" id="UP000245119">
    <property type="component" value="Linkage Group LG3"/>
</dbReference>
<dbReference type="PANTHER" id="PTHR24198">
    <property type="entry name" value="ANKYRIN REPEAT AND PROTEIN KINASE DOMAIN-CONTAINING PROTEIN"/>
    <property type="match status" value="1"/>
</dbReference>
<reference evidence="4 5" key="1">
    <citation type="submission" date="2018-04" db="EMBL/GenBank/DDBJ databases">
        <title>The genome of golden apple snail Pomacea canaliculata provides insight into stress tolerance and invasive adaptation.</title>
        <authorList>
            <person name="Liu C."/>
            <person name="Liu B."/>
            <person name="Ren Y."/>
            <person name="Zhang Y."/>
            <person name="Wang H."/>
            <person name="Li S."/>
            <person name="Jiang F."/>
            <person name="Yin L."/>
            <person name="Zhang G."/>
            <person name="Qian W."/>
            <person name="Fan W."/>
        </authorList>
    </citation>
    <scope>NUCLEOTIDE SEQUENCE [LARGE SCALE GENOMIC DNA]</scope>
    <source>
        <strain evidence="4">SZHN2017</strain>
        <tissue evidence="4">Muscle</tissue>
    </source>
</reference>